<dbReference type="Proteomes" id="UP000276133">
    <property type="component" value="Unassembled WGS sequence"/>
</dbReference>
<organism evidence="1 2">
    <name type="scientific">Brachionus plicatilis</name>
    <name type="common">Marine rotifer</name>
    <name type="synonym">Brachionus muelleri</name>
    <dbReference type="NCBI Taxonomy" id="10195"/>
    <lineage>
        <taxon>Eukaryota</taxon>
        <taxon>Metazoa</taxon>
        <taxon>Spiralia</taxon>
        <taxon>Gnathifera</taxon>
        <taxon>Rotifera</taxon>
        <taxon>Eurotatoria</taxon>
        <taxon>Monogononta</taxon>
        <taxon>Pseudotrocha</taxon>
        <taxon>Ploima</taxon>
        <taxon>Brachionidae</taxon>
        <taxon>Brachionus</taxon>
    </lineage>
</organism>
<accession>A0A3M7QCA2</accession>
<dbReference type="EMBL" id="REGN01006621">
    <property type="protein sequence ID" value="RNA08814.1"/>
    <property type="molecule type" value="Genomic_DNA"/>
</dbReference>
<evidence type="ECO:0000313" key="1">
    <source>
        <dbReference type="EMBL" id="RNA08814.1"/>
    </source>
</evidence>
<dbReference type="AlphaFoldDB" id="A0A3M7QCA2"/>
<keyword evidence="2" id="KW-1185">Reference proteome</keyword>
<proteinExistence type="predicted"/>
<comment type="caution">
    <text evidence="1">The sequence shown here is derived from an EMBL/GenBank/DDBJ whole genome shotgun (WGS) entry which is preliminary data.</text>
</comment>
<protein>
    <submittedName>
        <fullName evidence="1">Uncharacterized protein</fullName>
    </submittedName>
</protein>
<evidence type="ECO:0000313" key="2">
    <source>
        <dbReference type="Proteomes" id="UP000276133"/>
    </source>
</evidence>
<sequence length="68" mass="7895">MNTIKEYLIQLCNKLQSFCRAWNSFVQICAIFCMKFHNALVDGFVEKQIYESSLINNKFAITAVLIKT</sequence>
<gene>
    <name evidence="1" type="ORF">BpHYR1_029955</name>
</gene>
<name>A0A3M7QCA2_BRAPC</name>
<reference evidence="1 2" key="1">
    <citation type="journal article" date="2018" name="Sci. Rep.">
        <title>Genomic signatures of local adaptation to the degree of environmental predictability in rotifers.</title>
        <authorList>
            <person name="Franch-Gras L."/>
            <person name="Hahn C."/>
            <person name="Garcia-Roger E.M."/>
            <person name="Carmona M.J."/>
            <person name="Serra M."/>
            <person name="Gomez A."/>
        </authorList>
    </citation>
    <scope>NUCLEOTIDE SEQUENCE [LARGE SCALE GENOMIC DNA]</scope>
    <source>
        <strain evidence="1">HYR1</strain>
    </source>
</reference>